<feature type="transmembrane region" description="Helical" evidence="1">
    <location>
        <begin position="160"/>
        <end position="181"/>
    </location>
</feature>
<reference evidence="4" key="1">
    <citation type="submission" date="2017-10" db="EMBL/GenBank/DDBJ databases">
        <authorList>
            <person name="Gaisin V.A."/>
            <person name="Rysina M.S."/>
            <person name="Grouzdev D.S."/>
        </authorList>
    </citation>
    <scope>NUCLEOTIDE SEQUENCE [LARGE SCALE GENOMIC DNA]</scope>
    <source>
        <strain evidence="4">V1</strain>
    </source>
</reference>
<evidence type="ECO:0000256" key="2">
    <source>
        <dbReference type="SAM" id="SignalP"/>
    </source>
</evidence>
<evidence type="ECO:0000256" key="1">
    <source>
        <dbReference type="SAM" id="Phobius"/>
    </source>
</evidence>
<dbReference type="EMBL" id="PDNZ01000002">
    <property type="protein sequence ID" value="PWW82850.1"/>
    <property type="molecule type" value="Genomic_DNA"/>
</dbReference>
<keyword evidence="1" id="KW-0472">Membrane</keyword>
<evidence type="ECO:0000313" key="4">
    <source>
        <dbReference type="Proteomes" id="UP000246278"/>
    </source>
</evidence>
<dbReference type="Proteomes" id="UP000246278">
    <property type="component" value="Unassembled WGS sequence"/>
</dbReference>
<evidence type="ECO:0000313" key="3">
    <source>
        <dbReference type="EMBL" id="PWW82850.1"/>
    </source>
</evidence>
<evidence type="ECO:0008006" key="5">
    <source>
        <dbReference type="Google" id="ProtNLM"/>
    </source>
</evidence>
<dbReference type="OrthoDB" id="9807384at2"/>
<feature type="signal peptide" evidence="2">
    <location>
        <begin position="1"/>
        <end position="26"/>
    </location>
</feature>
<proteinExistence type="predicted"/>
<comment type="caution">
    <text evidence="3">The sequence shown here is derived from an EMBL/GenBank/DDBJ whole genome shotgun (WGS) entry which is preliminary data.</text>
</comment>
<keyword evidence="2" id="KW-0732">Signal</keyword>
<dbReference type="AlphaFoldDB" id="A0A317T926"/>
<accession>A0A317T926</accession>
<dbReference type="RefSeq" id="WP_110022566.1">
    <property type="nucleotide sequence ID" value="NZ_PDNZ01000002.1"/>
</dbReference>
<keyword evidence="1" id="KW-1133">Transmembrane helix</keyword>
<organism evidence="3 4">
    <name type="scientific">Prosthecochloris marina</name>
    <dbReference type="NCBI Taxonomy" id="2017681"/>
    <lineage>
        <taxon>Bacteria</taxon>
        <taxon>Pseudomonadati</taxon>
        <taxon>Chlorobiota</taxon>
        <taxon>Chlorobiia</taxon>
        <taxon>Chlorobiales</taxon>
        <taxon>Chlorobiaceae</taxon>
        <taxon>Prosthecochloris</taxon>
    </lineage>
</organism>
<protein>
    <recommendedName>
        <fullName evidence="5">Protein BatD</fullName>
    </recommendedName>
</protein>
<name>A0A317T926_9CHLB</name>
<gene>
    <name evidence="3" type="ORF">CR164_03685</name>
</gene>
<sequence length="298" mass="32941">MRKKSDIPAALLLVFSLFFVFSPARADDGDGKYSSDFSPASVTVGDRIAYTVTVKHEPGQTVAFAMPDSTGIHPFVLIDRQEKRPRERTAAFQATLAVFDIGEYALPPVTVTIRSTSGAETVMQVVPESVVTVNALTDSSVTALLPIKPIKRPHRTTAEIFFALFLGAVVVVAVIVTWFLVKRRRGSLSREVDHSKVALRKVRKLEKSLGKTVQPEECYEQLSFLIREYLEGAYRIKAFEEVTSEIEEELSVISVPDAIVLTDVLHQADLVKFAESRPGKEDCRTSLAQTKKAISVKT</sequence>
<keyword evidence="4" id="KW-1185">Reference proteome</keyword>
<keyword evidence="1" id="KW-0812">Transmembrane</keyword>
<feature type="chain" id="PRO_5016253000" description="Protein BatD" evidence="2">
    <location>
        <begin position="27"/>
        <end position="298"/>
    </location>
</feature>